<sequence>MICLPKNGKPDIFFPFILSILPMKIATTSQRNNTAPKSKIYAKYEKLLAEIEKQKQFKINMAEGLQKAYTKIEHDLLPLEDEAQLLMRDFLIRVDELATQIGVGKYNEEYLVNYMGNELDSLLDIFGHQDAVLSKLHEKYTGYSLDELAADDDAVGLAKSISELVGVDIDVKEMLKKGQEAYFEEFREKFAEQINSRREDFFNNLDTEAENKKKKPGTKKVSDETADIAKDARGIYMRLIKKFHPDLERDAELKEQKTEIVKQVTKAYQENDFFTLLKLQLTHIDDNETDVAARADNMLKHYIKLLESQLLELNQSIHQIHYSNGTTVADFIDKNGKFSPQKFSAQRRRAEKQINQLKTALADSKKRPKGWFKEQMSMIKDIVMQHMMHDMFGDMFNNFR</sequence>
<dbReference type="OrthoDB" id="114754at2"/>
<name>A0A494VIL2_9SPHI</name>
<evidence type="ECO:0000313" key="1">
    <source>
        <dbReference type="EMBL" id="AYL94004.1"/>
    </source>
</evidence>
<dbReference type="KEGG" id="muh:HYN43_001265"/>
<dbReference type="Proteomes" id="UP000270046">
    <property type="component" value="Chromosome"/>
</dbReference>
<dbReference type="EMBL" id="CP032869">
    <property type="protein sequence ID" value="AYL94004.1"/>
    <property type="molecule type" value="Genomic_DNA"/>
</dbReference>
<keyword evidence="2" id="KW-1185">Reference proteome</keyword>
<reference evidence="1 2" key="1">
    <citation type="submission" date="2018-10" db="EMBL/GenBank/DDBJ databases">
        <title>Genome sequencing of Mucilaginibacter sp. HYN0043.</title>
        <authorList>
            <person name="Kim M."/>
            <person name="Yi H."/>
        </authorList>
    </citation>
    <scope>NUCLEOTIDE SEQUENCE [LARGE SCALE GENOMIC DNA]</scope>
    <source>
        <strain evidence="1 2">HYN0043</strain>
    </source>
</reference>
<protein>
    <recommendedName>
        <fullName evidence="3">J domain-containing protein</fullName>
    </recommendedName>
</protein>
<organism evidence="1 2">
    <name type="scientific">Mucilaginibacter celer</name>
    <dbReference type="NCBI Taxonomy" id="2305508"/>
    <lineage>
        <taxon>Bacteria</taxon>
        <taxon>Pseudomonadati</taxon>
        <taxon>Bacteroidota</taxon>
        <taxon>Sphingobacteriia</taxon>
        <taxon>Sphingobacteriales</taxon>
        <taxon>Sphingobacteriaceae</taxon>
        <taxon>Mucilaginibacter</taxon>
    </lineage>
</organism>
<evidence type="ECO:0000313" key="2">
    <source>
        <dbReference type="Proteomes" id="UP000270046"/>
    </source>
</evidence>
<evidence type="ECO:0008006" key="3">
    <source>
        <dbReference type="Google" id="ProtNLM"/>
    </source>
</evidence>
<dbReference type="AlphaFoldDB" id="A0A494VIL2"/>
<gene>
    <name evidence="1" type="ORF">HYN43_001265</name>
</gene>
<accession>A0A494VIL2</accession>
<proteinExistence type="predicted"/>